<proteinExistence type="predicted"/>
<feature type="domain" description="HTH cro/C1-type" evidence="1">
    <location>
        <begin position="18"/>
        <end position="72"/>
    </location>
</feature>
<dbReference type="InterPro" id="IPR010982">
    <property type="entry name" value="Lambda_DNA-bd_dom_sf"/>
</dbReference>
<dbReference type="CDD" id="cd00093">
    <property type="entry name" value="HTH_XRE"/>
    <property type="match status" value="1"/>
</dbReference>
<protein>
    <submittedName>
        <fullName evidence="2">Helix-turn-helix protein</fullName>
    </submittedName>
</protein>
<dbReference type="AlphaFoldDB" id="A0A4Q7KEG3"/>
<accession>A0A4Q7KEG3</accession>
<organism evidence="2 3">
    <name type="scientific">Herbihabitans rhizosphaerae</name>
    <dbReference type="NCBI Taxonomy" id="1872711"/>
    <lineage>
        <taxon>Bacteria</taxon>
        <taxon>Bacillati</taxon>
        <taxon>Actinomycetota</taxon>
        <taxon>Actinomycetes</taxon>
        <taxon>Pseudonocardiales</taxon>
        <taxon>Pseudonocardiaceae</taxon>
        <taxon>Herbihabitans</taxon>
    </lineage>
</organism>
<reference evidence="2 3" key="1">
    <citation type="submission" date="2019-02" db="EMBL/GenBank/DDBJ databases">
        <title>Genomic Encyclopedia of Type Strains, Phase IV (KMG-IV): sequencing the most valuable type-strain genomes for metagenomic binning, comparative biology and taxonomic classification.</title>
        <authorList>
            <person name="Goeker M."/>
        </authorList>
    </citation>
    <scope>NUCLEOTIDE SEQUENCE [LARGE SCALE GENOMIC DNA]</scope>
    <source>
        <strain evidence="2 3">DSM 101727</strain>
    </source>
</reference>
<dbReference type="Pfam" id="PF13560">
    <property type="entry name" value="HTH_31"/>
    <property type="match status" value="1"/>
</dbReference>
<dbReference type="InterPro" id="IPR001387">
    <property type="entry name" value="Cro/C1-type_HTH"/>
</dbReference>
<dbReference type="SMART" id="SM00530">
    <property type="entry name" value="HTH_XRE"/>
    <property type="match status" value="1"/>
</dbReference>
<name>A0A4Q7KEG3_9PSEU</name>
<dbReference type="GO" id="GO:0003677">
    <property type="term" value="F:DNA binding"/>
    <property type="evidence" value="ECO:0007669"/>
    <property type="project" value="InterPro"/>
</dbReference>
<dbReference type="Proteomes" id="UP000294257">
    <property type="component" value="Unassembled WGS sequence"/>
</dbReference>
<dbReference type="SUPFAM" id="SSF47413">
    <property type="entry name" value="lambda repressor-like DNA-binding domains"/>
    <property type="match status" value="1"/>
</dbReference>
<dbReference type="InterPro" id="IPR043917">
    <property type="entry name" value="DUF5753"/>
</dbReference>
<sequence length="289" mass="33615">MTTRQSPALYRRRLGRILEDYRVRQNLDPEDVVDDLYTTVSTLSRLENGKVRCSPHMLKSMLDRYMVPCDEWPPLIEMAAATCQKGWWHDYGITSVGAYVNFETEAEETFDFALALIPGILQIGDYTRALVMRRYAGRRDAKKVADRAATLRGARQERLDGENPLRLKVVFDETVLTRPRGGRDVLRRQLQHLITMSEKPNIAIQVIPIDVDHDGVEGSFSILRFPRYLGESDIVYHEYPFNEQFLDKPMQVSQYTRRFEELRSDALNEEDSRELIQRHMECAEVRRTG</sequence>
<dbReference type="PROSITE" id="PS50943">
    <property type="entry name" value="HTH_CROC1"/>
    <property type="match status" value="1"/>
</dbReference>
<comment type="caution">
    <text evidence="2">The sequence shown here is derived from an EMBL/GenBank/DDBJ whole genome shotgun (WGS) entry which is preliminary data.</text>
</comment>
<gene>
    <name evidence="2" type="ORF">EV193_11913</name>
</gene>
<keyword evidence="3" id="KW-1185">Reference proteome</keyword>
<evidence type="ECO:0000259" key="1">
    <source>
        <dbReference type="PROSITE" id="PS50943"/>
    </source>
</evidence>
<dbReference type="RefSeq" id="WP_165401587.1">
    <property type="nucleotide sequence ID" value="NZ_SGWQ01000019.1"/>
</dbReference>
<evidence type="ECO:0000313" key="2">
    <source>
        <dbReference type="EMBL" id="RZS29610.1"/>
    </source>
</evidence>
<dbReference type="Pfam" id="PF19054">
    <property type="entry name" value="DUF5753"/>
    <property type="match status" value="1"/>
</dbReference>
<evidence type="ECO:0000313" key="3">
    <source>
        <dbReference type="Proteomes" id="UP000294257"/>
    </source>
</evidence>
<dbReference type="Gene3D" id="1.10.260.40">
    <property type="entry name" value="lambda repressor-like DNA-binding domains"/>
    <property type="match status" value="1"/>
</dbReference>
<dbReference type="EMBL" id="SGWQ01000019">
    <property type="protein sequence ID" value="RZS29610.1"/>
    <property type="molecule type" value="Genomic_DNA"/>
</dbReference>